<gene>
    <name evidence="2" type="ORF">AFUS01_LOCUS32294</name>
</gene>
<feature type="signal peptide" evidence="1">
    <location>
        <begin position="1"/>
        <end position="22"/>
    </location>
</feature>
<dbReference type="AlphaFoldDB" id="A0A8J2KYY3"/>
<keyword evidence="1" id="KW-0732">Signal</keyword>
<feature type="chain" id="PRO_5035157782" evidence="1">
    <location>
        <begin position="23"/>
        <end position="428"/>
    </location>
</feature>
<sequence>MGVPWRFLVTNLLLILPTTVNSYFEFCSNGIRYIIKYEDCPGGVIFQNAVPISKCFQPITPATKRNYLETVCNPDTDKLSNQIQYVNTGSDDNENDETCESICGGNAVTITKENTKGEIELQNLAGSEEDDSTPPPVTEDLKIKNQTLRLFMYMTGNLIDENEGGPLSLSPLLNILSQSFSIVRARVDKTFLPEAFLNDIQKAFLFLLRESETTKIKLISKQEVLLIKAALDSCKSGSSPMQPLYFSGRICATSAKVKAYAKAAFGGTRNTSALYSPNEYSFRWGYRDLVEEATWAVMDFVHGYCYGGFSVRVNNHHLYQRAMERLFTQELLHRWRNPQQLQQDLYWDNIFSTNVKVAMRNLDAAVQAAYLDSPFIHRLKRPWILMGDAPDKPEAKRRKKREAQVPAWCLTDIAEKNKFQDKLGKASC</sequence>
<keyword evidence="3" id="KW-1185">Reference proteome</keyword>
<organism evidence="2 3">
    <name type="scientific">Allacma fusca</name>
    <dbReference type="NCBI Taxonomy" id="39272"/>
    <lineage>
        <taxon>Eukaryota</taxon>
        <taxon>Metazoa</taxon>
        <taxon>Ecdysozoa</taxon>
        <taxon>Arthropoda</taxon>
        <taxon>Hexapoda</taxon>
        <taxon>Collembola</taxon>
        <taxon>Symphypleona</taxon>
        <taxon>Sminthuridae</taxon>
        <taxon>Allacma</taxon>
    </lineage>
</organism>
<comment type="caution">
    <text evidence="2">The sequence shown here is derived from an EMBL/GenBank/DDBJ whole genome shotgun (WGS) entry which is preliminary data.</text>
</comment>
<reference evidence="2" key="1">
    <citation type="submission" date="2021-06" db="EMBL/GenBank/DDBJ databases">
        <authorList>
            <person name="Hodson N. C."/>
            <person name="Mongue J. A."/>
            <person name="Jaron S. K."/>
        </authorList>
    </citation>
    <scope>NUCLEOTIDE SEQUENCE</scope>
</reference>
<protein>
    <submittedName>
        <fullName evidence="2">Uncharacterized protein</fullName>
    </submittedName>
</protein>
<dbReference type="OrthoDB" id="8251567at2759"/>
<evidence type="ECO:0000313" key="3">
    <source>
        <dbReference type="Proteomes" id="UP000708208"/>
    </source>
</evidence>
<name>A0A8J2KYY3_9HEXA</name>
<dbReference type="EMBL" id="CAJVCH010525067">
    <property type="protein sequence ID" value="CAG7821995.1"/>
    <property type="molecule type" value="Genomic_DNA"/>
</dbReference>
<evidence type="ECO:0000256" key="1">
    <source>
        <dbReference type="SAM" id="SignalP"/>
    </source>
</evidence>
<proteinExistence type="predicted"/>
<accession>A0A8J2KYY3</accession>
<evidence type="ECO:0000313" key="2">
    <source>
        <dbReference type="EMBL" id="CAG7821995.1"/>
    </source>
</evidence>
<dbReference type="Proteomes" id="UP000708208">
    <property type="component" value="Unassembled WGS sequence"/>
</dbReference>